<dbReference type="GO" id="GO:0032259">
    <property type="term" value="P:methylation"/>
    <property type="evidence" value="ECO:0007669"/>
    <property type="project" value="UniProtKB-KW"/>
</dbReference>
<dbReference type="EC" id="2.1.1.103" evidence="5"/>
<dbReference type="STRING" id="7719.ENSCINP00000025143"/>
<feature type="domain" description="Methyltransferase type 11" evidence="8">
    <location>
        <begin position="3"/>
        <end position="71"/>
    </location>
</feature>
<dbReference type="EMBL" id="EAAA01000282">
    <property type="status" value="NOT_ANNOTATED_CDS"/>
    <property type="molecule type" value="Genomic_DNA"/>
</dbReference>
<evidence type="ECO:0000313" key="9">
    <source>
        <dbReference type="Ensembl" id="ENSCINP00000025143.2"/>
    </source>
</evidence>
<evidence type="ECO:0000313" key="10">
    <source>
        <dbReference type="Proteomes" id="UP000008144"/>
    </source>
</evidence>
<proteinExistence type="predicted"/>
<evidence type="ECO:0000256" key="5">
    <source>
        <dbReference type="ARBA" id="ARBA00035674"/>
    </source>
</evidence>
<sequence>MQKFIERNKELNSHRNNLQLKCENVMKLDFPDLSFDMVFSNWLFMYLYDDEAKTLLSRILKWLRPGGIMFFRESCYTKVGNQGCEDNPSVFRSPPDYNKMINSVTAKTENGSFGFNVLIHEPVETYIKYKRNQHQIYWIMERVEV</sequence>
<dbReference type="Pfam" id="PF08241">
    <property type="entry name" value="Methyltransf_11"/>
    <property type="match status" value="1"/>
</dbReference>
<comment type="pathway">
    <text evidence="1">Phospholipid metabolism; phosphatidylcholine biosynthesis.</text>
</comment>
<dbReference type="InParanoid" id="F6RFK8"/>
<accession>F6RFK8</accession>
<evidence type="ECO:0000256" key="1">
    <source>
        <dbReference type="ARBA" id="ARBA00004969"/>
    </source>
</evidence>
<dbReference type="PANTHER" id="PTHR44307">
    <property type="entry name" value="PHOSPHOETHANOLAMINE METHYLTRANSFERASE"/>
    <property type="match status" value="1"/>
</dbReference>
<keyword evidence="10" id="KW-1185">Reference proteome</keyword>
<reference evidence="9" key="4">
    <citation type="submission" date="2025-09" db="UniProtKB">
        <authorList>
            <consortium name="Ensembl"/>
        </authorList>
    </citation>
    <scope>IDENTIFICATION</scope>
</reference>
<reference evidence="10" key="1">
    <citation type="journal article" date="2002" name="Science">
        <title>The draft genome of Ciona intestinalis: insights into chordate and vertebrate origins.</title>
        <authorList>
            <person name="Dehal P."/>
            <person name="Satou Y."/>
            <person name="Campbell R.K."/>
            <person name="Chapman J."/>
            <person name="Degnan B."/>
            <person name="De Tomaso A."/>
            <person name="Davidson B."/>
            <person name="Di Gregorio A."/>
            <person name="Gelpke M."/>
            <person name="Goodstein D.M."/>
            <person name="Harafuji N."/>
            <person name="Hastings K.E."/>
            <person name="Ho I."/>
            <person name="Hotta K."/>
            <person name="Huang W."/>
            <person name="Kawashima T."/>
            <person name="Lemaire P."/>
            <person name="Martinez D."/>
            <person name="Meinertzhagen I.A."/>
            <person name="Necula S."/>
            <person name="Nonaka M."/>
            <person name="Putnam N."/>
            <person name="Rash S."/>
            <person name="Saiga H."/>
            <person name="Satake M."/>
            <person name="Terry A."/>
            <person name="Yamada L."/>
            <person name="Wang H.G."/>
            <person name="Awazu S."/>
            <person name="Azumi K."/>
            <person name="Boore J."/>
            <person name="Branno M."/>
            <person name="Chin-Bow S."/>
            <person name="DeSantis R."/>
            <person name="Doyle S."/>
            <person name="Francino P."/>
            <person name="Keys D.N."/>
            <person name="Haga S."/>
            <person name="Hayashi H."/>
            <person name="Hino K."/>
            <person name="Imai K.S."/>
            <person name="Inaba K."/>
            <person name="Kano S."/>
            <person name="Kobayashi K."/>
            <person name="Kobayashi M."/>
            <person name="Lee B.I."/>
            <person name="Makabe K.W."/>
            <person name="Manohar C."/>
            <person name="Matassi G."/>
            <person name="Medina M."/>
            <person name="Mochizuki Y."/>
            <person name="Mount S."/>
            <person name="Morishita T."/>
            <person name="Miura S."/>
            <person name="Nakayama A."/>
            <person name="Nishizaka S."/>
            <person name="Nomoto H."/>
            <person name="Ohta F."/>
            <person name="Oishi K."/>
            <person name="Rigoutsos I."/>
            <person name="Sano M."/>
            <person name="Sasaki A."/>
            <person name="Sasakura Y."/>
            <person name="Shoguchi E."/>
            <person name="Shin-i T."/>
            <person name="Spagnuolo A."/>
            <person name="Stainier D."/>
            <person name="Suzuki M.M."/>
            <person name="Tassy O."/>
            <person name="Takatori N."/>
            <person name="Tokuoka M."/>
            <person name="Yagi K."/>
            <person name="Yoshizaki F."/>
            <person name="Wada S."/>
            <person name="Zhang C."/>
            <person name="Hyatt P.D."/>
            <person name="Larimer F."/>
            <person name="Detter C."/>
            <person name="Doggett N."/>
            <person name="Glavina T."/>
            <person name="Hawkins T."/>
            <person name="Richardson P."/>
            <person name="Lucas S."/>
            <person name="Kohara Y."/>
            <person name="Levine M."/>
            <person name="Satoh N."/>
            <person name="Rokhsar D.S."/>
        </authorList>
    </citation>
    <scope>NUCLEOTIDE SEQUENCE [LARGE SCALE GENOMIC DNA]</scope>
</reference>
<evidence type="ECO:0000256" key="4">
    <source>
        <dbReference type="ARBA" id="ARBA00022679"/>
    </source>
</evidence>
<dbReference type="Gene3D" id="3.40.50.150">
    <property type="entry name" value="Vaccinia Virus protein VP39"/>
    <property type="match status" value="1"/>
</dbReference>
<dbReference type="Ensembl" id="ENSCINT00000025389.2">
    <property type="protein sequence ID" value="ENSCINP00000025143.2"/>
    <property type="gene ID" value="ENSCING00000013771.2"/>
</dbReference>
<dbReference type="Proteomes" id="UP000008144">
    <property type="component" value="Chromosome 1"/>
</dbReference>
<evidence type="ECO:0000256" key="2">
    <source>
        <dbReference type="ARBA" id="ARBA00005189"/>
    </source>
</evidence>
<dbReference type="InterPro" id="IPR013216">
    <property type="entry name" value="Methyltransf_11"/>
</dbReference>
<dbReference type="HOGENOM" id="CLU_1786206_0_0_1"/>
<comment type="catalytic activity">
    <reaction evidence="7">
        <text>N-methylethanolamine phosphate + S-adenosyl-L-methionine = N,N-dimethylethanolamine phosphate + S-adenosyl-L-homocysteine + H(+)</text>
        <dbReference type="Rhea" id="RHEA:25321"/>
        <dbReference type="ChEBI" id="CHEBI:15378"/>
        <dbReference type="ChEBI" id="CHEBI:57781"/>
        <dbReference type="ChEBI" id="CHEBI:57856"/>
        <dbReference type="ChEBI" id="CHEBI:58641"/>
        <dbReference type="ChEBI" id="CHEBI:59789"/>
        <dbReference type="EC" id="2.1.1.103"/>
    </reaction>
    <physiologicalReaction direction="left-to-right" evidence="7">
        <dbReference type="Rhea" id="RHEA:25322"/>
    </physiologicalReaction>
</comment>
<evidence type="ECO:0000256" key="3">
    <source>
        <dbReference type="ARBA" id="ARBA00022603"/>
    </source>
</evidence>
<reference evidence="9" key="3">
    <citation type="submission" date="2025-08" db="UniProtKB">
        <authorList>
            <consortium name="Ensembl"/>
        </authorList>
    </citation>
    <scope>IDENTIFICATION</scope>
</reference>
<keyword evidence="4" id="KW-0808">Transferase</keyword>
<dbReference type="PANTHER" id="PTHR44307:SF2">
    <property type="entry name" value="PHOSPHOETHANOLAMINE METHYLTRANSFERASE ISOFORM X1"/>
    <property type="match status" value="1"/>
</dbReference>
<name>F6RFK8_CIOIN</name>
<comment type="pathway">
    <text evidence="2">Lipid metabolism.</text>
</comment>
<comment type="catalytic activity">
    <reaction evidence="6">
        <text>N,N-dimethylethanolamine phosphate + S-adenosyl-L-methionine = phosphocholine + S-adenosyl-L-homocysteine + H(+)</text>
        <dbReference type="Rhea" id="RHEA:25325"/>
        <dbReference type="ChEBI" id="CHEBI:15378"/>
        <dbReference type="ChEBI" id="CHEBI:57856"/>
        <dbReference type="ChEBI" id="CHEBI:58641"/>
        <dbReference type="ChEBI" id="CHEBI:59789"/>
        <dbReference type="ChEBI" id="CHEBI:295975"/>
        <dbReference type="EC" id="2.1.1.103"/>
    </reaction>
    <physiologicalReaction direction="left-to-right" evidence="6">
        <dbReference type="Rhea" id="RHEA:25326"/>
    </physiologicalReaction>
</comment>
<evidence type="ECO:0000256" key="7">
    <source>
        <dbReference type="ARBA" id="ARBA00047841"/>
    </source>
</evidence>
<evidence type="ECO:0000259" key="8">
    <source>
        <dbReference type="Pfam" id="PF08241"/>
    </source>
</evidence>
<organism evidence="9 10">
    <name type="scientific">Ciona intestinalis</name>
    <name type="common">Transparent sea squirt</name>
    <name type="synonym">Ascidia intestinalis</name>
    <dbReference type="NCBI Taxonomy" id="7719"/>
    <lineage>
        <taxon>Eukaryota</taxon>
        <taxon>Metazoa</taxon>
        <taxon>Chordata</taxon>
        <taxon>Tunicata</taxon>
        <taxon>Ascidiacea</taxon>
        <taxon>Phlebobranchia</taxon>
        <taxon>Cionidae</taxon>
        <taxon>Ciona</taxon>
    </lineage>
</organism>
<dbReference type="GO" id="GO:0000234">
    <property type="term" value="F:phosphoethanolamine N-methyltransferase activity"/>
    <property type="evidence" value="ECO:0007669"/>
    <property type="project" value="UniProtKB-EC"/>
</dbReference>
<evidence type="ECO:0000256" key="6">
    <source>
        <dbReference type="ARBA" id="ARBA00047619"/>
    </source>
</evidence>
<keyword evidence="3" id="KW-0489">Methyltransferase</keyword>
<dbReference type="AlphaFoldDB" id="F6RFK8"/>
<protein>
    <recommendedName>
        <fullName evidence="5">phosphoethanolamine N-methyltransferase</fullName>
        <ecNumber evidence="5">2.1.1.103</ecNumber>
    </recommendedName>
</protein>
<dbReference type="SUPFAM" id="SSF53335">
    <property type="entry name" value="S-adenosyl-L-methionine-dependent methyltransferases"/>
    <property type="match status" value="1"/>
</dbReference>
<dbReference type="InterPro" id="IPR029063">
    <property type="entry name" value="SAM-dependent_MTases_sf"/>
</dbReference>
<reference evidence="9" key="2">
    <citation type="journal article" date="2008" name="Genome Biol.">
        <title>Improved genome assembly and evidence-based global gene model set for the chordate Ciona intestinalis: new insight into intron and operon populations.</title>
        <authorList>
            <person name="Satou Y."/>
            <person name="Mineta K."/>
            <person name="Ogasawara M."/>
            <person name="Sasakura Y."/>
            <person name="Shoguchi E."/>
            <person name="Ueno K."/>
            <person name="Yamada L."/>
            <person name="Matsumoto J."/>
            <person name="Wasserscheid J."/>
            <person name="Dewar K."/>
            <person name="Wiley G.B."/>
            <person name="Macmil S.L."/>
            <person name="Roe B.A."/>
            <person name="Zeller R.W."/>
            <person name="Hastings K.E."/>
            <person name="Lemaire P."/>
            <person name="Lindquist E."/>
            <person name="Endo T."/>
            <person name="Hotta K."/>
            <person name="Inaba K."/>
        </authorList>
    </citation>
    <scope>NUCLEOTIDE SEQUENCE [LARGE SCALE GENOMIC DNA]</scope>
    <source>
        <strain evidence="9">wild type</strain>
    </source>
</reference>
<dbReference type="CDD" id="cd02440">
    <property type="entry name" value="AdoMet_MTases"/>
    <property type="match status" value="1"/>
</dbReference>